<dbReference type="PANTHER" id="PTHR45036:SF1">
    <property type="entry name" value="METHYLTRANSFERASE LIKE 7A"/>
    <property type="match status" value="1"/>
</dbReference>
<dbReference type="CDD" id="cd02440">
    <property type="entry name" value="AdoMet_MTases"/>
    <property type="match status" value="1"/>
</dbReference>
<dbReference type="KEGG" id="cme:CYME_CMQ134C"/>
<dbReference type="PANTHER" id="PTHR45036">
    <property type="entry name" value="METHYLTRANSFERASE LIKE 7B"/>
    <property type="match status" value="1"/>
</dbReference>
<dbReference type="GO" id="GO:0008757">
    <property type="term" value="F:S-adenosylmethionine-dependent methyltransferase activity"/>
    <property type="evidence" value="ECO:0007669"/>
    <property type="project" value="InterPro"/>
</dbReference>
<protein>
    <submittedName>
        <fullName evidence="2">Similar to ubiquinone/menaquinone biosynthesis methyltransferase</fullName>
    </submittedName>
</protein>
<dbReference type="Pfam" id="PF08241">
    <property type="entry name" value="Methyltransf_11"/>
    <property type="match status" value="1"/>
</dbReference>
<dbReference type="Gene3D" id="3.40.50.150">
    <property type="entry name" value="Vaccinia Virus protein VP39"/>
    <property type="match status" value="1"/>
</dbReference>
<dbReference type="HOGENOM" id="CLU_037990_7_3_1"/>
<proteinExistence type="predicted"/>
<organism evidence="2 3">
    <name type="scientific">Cyanidioschyzon merolae (strain NIES-3377 / 10D)</name>
    <name type="common">Unicellular red alga</name>
    <dbReference type="NCBI Taxonomy" id="280699"/>
    <lineage>
        <taxon>Eukaryota</taxon>
        <taxon>Rhodophyta</taxon>
        <taxon>Bangiophyceae</taxon>
        <taxon>Cyanidiales</taxon>
        <taxon>Cyanidiaceae</taxon>
        <taxon>Cyanidioschyzon</taxon>
    </lineage>
</organism>
<dbReference type="GeneID" id="16996574"/>
<evidence type="ECO:0000313" key="2">
    <source>
        <dbReference type="EMBL" id="BAM82042.1"/>
    </source>
</evidence>
<dbReference type="OMA" id="QKSAHFA"/>
<dbReference type="AlphaFoldDB" id="M1VG43"/>
<name>M1VG43_CYAM1</name>
<keyword evidence="2" id="KW-0830">Ubiquinone</keyword>
<dbReference type="Gramene" id="CMQ134CT">
    <property type="protein sequence ID" value="CMQ134CT"/>
    <property type="gene ID" value="CMQ134C"/>
</dbReference>
<keyword evidence="2" id="KW-0808">Transferase</keyword>
<dbReference type="eggNOG" id="KOG4300">
    <property type="taxonomic scope" value="Eukaryota"/>
</dbReference>
<accession>M1VG43</accession>
<dbReference type="SUPFAM" id="SSF53335">
    <property type="entry name" value="S-adenosyl-L-methionine-dependent methyltransferases"/>
    <property type="match status" value="1"/>
</dbReference>
<feature type="domain" description="Methyltransferase type 11" evidence="1">
    <location>
        <begin position="49"/>
        <end position="144"/>
    </location>
</feature>
<dbReference type="EMBL" id="AP006499">
    <property type="protein sequence ID" value="BAM82042.1"/>
    <property type="molecule type" value="Genomic_DNA"/>
</dbReference>
<dbReference type="OrthoDB" id="416496at2759"/>
<dbReference type="InterPro" id="IPR013216">
    <property type="entry name" value="Methyltransf_11"/>
</dbReference>
<dbReference type="Proteomes" id="UP000007014">
    <property type="component" value="Chromosome 17"/>
</dbReference>
<gene>
    <name evidence="2" type="ORF">CYME_CMQ134C</name>
</gene>
<reference evidence="2 3" key="2">
    <citation type="journal article" date="2007" name="BMC Biol.">
        <title>A 100%-complete sequence reveals unusually simple genomic features in the hot-spring red alga Cyanidioschyzon merolae.</title>
        <authorList>
            <person name="Nozaki H."/>
            <person name="Takano H."/>
            <person name="Misumi O."/>
            <person name="Terasawa K."/>
            <person name="Matsuzaki M."/>
            <person name="Maruyama S."/>
            <person name="Nishida K."/>
            <person name="Yagisawa F."/>
            <person name="Yoshida Y."/>
            <person name="Fujiwara T."/>
            <person name="Takio S."/>
            <person name="Tamura K."/>
            <person name="Chung S.J."/>
            <person name="Nakamura S."/>
            <person name="Kuroiwa H."/>
            <person name="Tanaka K."/>
            <person name="Sato N."/>
            <person name="Kuroiwa T."/>
        </authorList>
    </citation>
    <scope>NUCLEOTIDE SEQUENCE [LARGE SCALE GENOMIC DNA]</scope>
    <source>
        <strain evidence="2 3">10D</strain>
    </source>
</reference>
<keyword evidence="2" id="KW-0489">Methyltransferase</keyword>
<dbReference type="InterPro" id="IPR029063">
    <property type="entry name" value="SAM-dependent_MTases_sf"/>
</dbReference>
<evidence type="ECO:0000313" key="3">
    <source>
        <dbReference type="Proteomes" id="UP000007014"/>
    </source>
</evidence>
<keyword evidence="3" id="KW-1185">Reference proteome</keyword>
<dbReference type="GO" id="GO:0032259">
    <property type="term" value="P:methylation"/>
    <property type="evidence" value="ECO:0007669"/>
    <property type="project" value="UniProtKB-KW"/>
</dbReference>
<dbReference type="RefSeq" id="XP_005538078.1">
    <property type="nucleotide sequence ID" value="XM_005538021.1"/>
</dbReference>
<dbReference type="InterPro" id="IPR052356">
    <property type="entry name" value="Thiol_S-MT"/>
</dbReference>
<sequence length="236" mass="26977">MGQAMSRWYETTLFDGAMELFESNTQRKLRQRLFQYMDCDEPTNTTSVLEIGAGAGLNLPHYPVWVKELHASSLSPDLPPKAKKRARKRNIKVYYKQGKPIGLPYPENSFDYVVATLILCSLPDREGFVKEIYRVLKPGGKYLFMDHAWQSAEAQTHLSRMLAPLHRRLALGCSLKSVWADSVFTSAGFKREDLHVEEEIPKGFSWLVGKIFLGYATKRPEASDFKMDDRHGQRAC</sequence>
<evidence type="ECO:0000259" key="1">
    <source>
        <dbReference type="Pfam" id="PF08241"/>
    </source>
</evidence>
<reference evidence="2 3" key="1">
    <citation type="journal article" date="2004" name="Nature">
        <title>Genome sequence of the ultrasmall unicellular red alga Cyanidioschyzon merolae 10D.</title>
        <authorList>
            <person name="Matsuzaki M."/>
            <person name="Misumi O."/>
            <person name="Shin-i T."/>
            <person name="Maruyama S."/>
            <person name="Takahara M."/>
            <person name="Miyagishima S."/>
            <person name="Mori T."/>
            <person name="Nishida K."/>
            <person name="Yagisawa F."/>
            <person name="Nishida K."/>
            <person name="Yoshida Y."/>
            <person name="Nishimura Y."/>
            <person name="Nakao S."/>
            <person name="Kobayashi T."/>
            <person name="Momoyama Y."/>
            <person name="Higashiyama T."/>
            <person name="Minoda A."/>
            <person name="Sano M."/>
            <person name="Nomoto H."/>
            <person name="Oishi K."/>
            <person name="Hayashi H."/>
            <person name="Ohta F."/>
            <person name="Nishizaka S."/>
            <person name="Haga S."/>
            <person name="Miura S."/>
            <person name="Morishita T."/>
            <person name="Kabeya Y."/>
            <person name="Terasawa K."/>
            <person name="Suzuki Y."/>
            <person name="Ishii Y."/>
            <person name="Asakawa S."/>
            <person name="Takano H."/>
            <person name="Ohta N."/>
            <person name="Kuroiwa H."/>
            <person name="Tanaka K."/>
            <person name="Shimizu N."/>
            <person name="Sugano S."/>
            <person name="Sato N."/>
            <person name="Nozaki H."/>
            <person name="Ogasawara N."/>
            <person name="Kohara Y."/>
            <person name="Kuroiwa T."/>
        </authorList>
    </citation>
    <scope>NUCLEOTIDE SEQUENCE [LARGE SCALE GENOMIC DNA]</scope>
    <source>
        <strain evidence="2 3">10D</strain>
    </source>
</reference>